<keyword evidence="2" id="KW-1185">Reference proteome</keyword>
<dbReference type="InterPro" id="IPR029475">
    <property type="entry name" value="DUF6807"/>
</dbReference>
<dbReference type="RefSeq" id="WP_067696918.1">
    <property type="nucleotide sequence ID" value="NZ_LLZH01000276.1"/>
</dbReference>
<evidence type="ECO:0008006" key="3">
    <source>
        <dbReference type="Google" id="ProtNLM"/>
    </source>
</evidence>
<dbReference type="OrthoDB" id="242375at2"/>
<gene>
    <name evidence="1" type="ORF">ADL15_26730</name>
</gene>
<dbReference type="Pfam" id="PF14100">
    <property type="entry name" value="DUF6807"/>
    <property type="match status" value="1"/>
</dbReference>
<organism evidence="1 2">
    <name type="scientific">Actinoplanes awajinensis subsp. mycoplanecinus</name>
    <dbReference type="NCBI Taxonomy" id="135947"/>
    <lineage>
        <taxon>Bacteria</taxon>
        <taxon>Bacillati</taxon>
        <taxon>Actinomycetota</taxon>
        <taxon>Actinomycetes</taxon>
        <taxon>Micromonosporales</taxon>
        <taxon>Micromonosporaceae</taxon>
        <taxon>Actinoplanes</taxon>
    </lineage>
</organism>
<dbReference type="EMBL" id="LLZH01000276">
    <property type="protein sequence ID" value="KUL29705.1"/>
    <property type="molecule type" value="Genomic_DNA"/>
</dbReference>
<protein>
    <recommendedName>
        <fullName evidence="3">Oxidoreductase</fullName>
    </recommendedName>
</protein>
<sequence>MPTVQAHDLRCAGRVVARYVCDPQLPATVSPRPYLHPVTTLAGTTVTGFMPADHRHHLGASIAVPALNEANFWGGRTYLTGRGPTALDNHGRQQHDRWLHRSGDRLEQELTWTRRDGTPLARERRALTVRGLTDDAWLLQVDYTLRSATGDDLTIDSPAARGRTGAGYGGFFWRAPTGPDQIRAFGQRTDADVHGSRAPWVVLSGDAWTLIFLAGSPAADPWFVRADDYAGVCAAIAWDRPLLIAAGEVFARRLRVVIADGPPTRATIAAAEAWT</sequence>
<evidence type="ECO:0000313" key="1">
    <source>
        <dbReference type="EMBL" id="KUL29705.1"/>
    </source>
</evidence>
<reference evidence="1 2" key="1">
    <citation type="submission" date="2015-10" db="EMBL/GenBank/DDBJ databases">
        <authorList>
            <person name="Gilbert D.G."/>
        </authorList>
    </citation>
    <scope>NUCLEOTIDE SEQUENCE [LARGE SCALE GENOMIC DNA]</scope>
    <source>
        <strain evidence="1 2">NRRL B-16712</strain>
    </source>
</reference>
<name>A0A101JML0_9ACTN</name>
<evidence type="ECO:0000313" key="2">
    <source>
        <dbReference type="Proteomes" id="UP000053244"/>
    </source>
</evidence>
<accession>A0A101JML0</accession>
<dbReference type="AlphaFoldDB" id="A0A101JML0"/>
<dbReference type="Proteomes" id="UP000053244">
    <property type="component" value="Unassembled WGS sequence"/>
</dbReference>
<comment type="caution">
    <text evidence="1">The sequence shown here is derived from an EMBL/GenBank/DDBJ whole genome shotgun (WGS) entry which is preliminary data.</text>
</comment>
<proteinExistence type="predicted"/>